<comment type="activity regulation">
    <text evidence="10">Na(+) is not transported, but it plays an essential structural role and its presence is essential for fluoride channel function.</text>
</comment>
<dbReference type="HAMAP" id="MF_00454">
    <property type="entry name" value="FluC"/>
    <property type="match status" value="1"/>
</dbReference>
<keyword evidence="10" id="KW-0915">Sodium</keyword>
<comment type="catalytic activity">
    <reaction evidence="8">
        <text>fluoride(in) = fluoride(out)</text>
        <dbReference type="Rhea" id="RHEA:76159"/>
        <dbReference type="ChEBI" id="CHEBI:17051"/>
    </reaction>
    <physiologicalReaction direction="left-to-right" evidence="8">
        <dbReference type="Rhea" id="RHEA:76160"/>
    </physiologicalReaction>
</comment>
<evidence type="ECO:0000256" key="10">
    <source>
        <dbReference type="HAMAP-Rule" id="MF_00454"/>
    </source>
</evidence>
<dbReference type="PANTHER" id="PTHR28259:SF1">
    <property type="entry name" value="FLUORIDE EXPORT PROTEIN 1-RELATED"/>
    <property type="match status" value="1"/>
</dbReference>
<dbReference type="GO" id="GO:0005886">
    <property type="term" value="C:plasma membrane"/>
    <property type="evidence" value="ECO:0007669"/>
    <property type="project" value="UniProtKB-SubCell"/>
</dbReference>
<comment type="caution">
    <text evidence="11">The sequence shown here is derived from an EMBL/GenBank/DDBJ whole genome shotgun (WGS) entry which is preliminary data.</text>
</comment>
<evidence type="ECO:0000313" key="11">
    <source>
        <dbReference type="EMBL" id="EEJ74074.1"/>
    </source>
</evidence>
<keyword evidence="6 10" id="KW-0407">Ion channel</keyword>
<keyword evidence="10" id="KW-0406">Ion transport</keyword>
<dbReference type="EMBL" id="ACGT01000007">
    <property type="protein sequence ID" value="EEJ74074.1"/>
    <property type="molecule type" value="Genomic_DNA"/>
</dbReference>
<accession>C2EH83</accession>
<keyword evidence="10" id="KW-0479">Metal-binding</keyword>
<evidence type="ECO:0000256" key="5">
    <source>
        <dbReference type="ARBA" id="ARBA00023136"/>
    </source>
</evidence>
<evidence type="ECO:0000256" key="1">
    <source>
        <dbReference type="ARBA" id="ARBA00004651"/>
    </source>
</evidence>
<feature type="transmembrane region" description="Helical" evidence="10">
    <location>
        <begin position="37"/>
        <end position="59"/>
    </location>
</feature>
<dbReference type="Proteomes" id="UP000003531">
    <property type="component" value="Unassembled WGS sequence"/>
</dbReference>
<sequence>MEMIEVQNVKLGTLISVFFFGMIGGTLRYLLGLKLASTGTILVNLIGSFCLAFLTYYVIERQKLPAWLSTGLGTGMVGAFTTFSTFTVDVLGLSTFTDATFYLLISVVGGFLLAYTGMILGIKLGKVGDRR</sequence>
<evidence type="ECO:0000256" key="4">
    <source>
        <dbReference type="ARBA" id="ARBA00022989"/>
    </source>
</evidence>
<dbReference type="HOGENOM" id="CLU_114342_1_2_9"/>
<dbReference type="InterPro" id="IPR003691">
    <property type="entry name" value="FluC"/>
</dbReference>
<dbReference type="AlphaFoldDB" id="C2EH83"/>
<keyword evidence="3 10" id="KW-0812">Transmembrane</keyword>
<evidence type="ECO:0000256" key="9">
    <source>
        <dbReference type="ARBA" id="ARBA00049940"/>
    </source>
</evidence>
<comment type="similarity">
    <text evidence="7 10">Belongs to the fluoride channel Fluc/FEX (TC 1.A.43) family.</text>
</comment>
<keyword evidence="4 10" id="KW-1133">Transmembrane helix</keyword>
<dbReference type="GO" id="GO:0140114">
    <property type="term" value="P:cellular detoxification of fluoride"/>
    <property type="evidence" value="ECO:0007669"/>
    <property type="project" value="UniProtKB-UniRule"/>
</dbReference>
<evidence type="ECO:0000256" key="3">
    <source>
        <dbReference type="ARBA" id="ARBA00022692"/>
    </source>
</evidence>
<feature type="transmembrane region" description="Helical" evidence="10">
    <location>
        <begin position="12"/>
        <end position="31"/>
    </location>
</feature>
<evidence type="ECO:0000256" key="7">
    <source>
        <dbReference type="ARBA" id="ARBA00035120"/>
    </source>
</evidence>
<protein>
    <recommendedName>
        <fullName evidence="10">Fluoride-specific ion channel FluC</fullName>
    </recommendedName>
</protein>
<dbReference type="GO" id="GO:0062054">
    <property type="term" value="F:fluoride channel activity"/>
    <property type="evidence" value="ECO:0007669"/>
    <property type="project" value="UniProtKB-UniRule"/>
</dbReference>
<feature type="binding site" evidence="10">
    <location>
        <position position="81"/>
    </location>
    <ligand>
        <name>Na(+)</name>
        <dbReference type="ChEBI" id="CHEBI:29101"/>
        <note>structural</note>
    </ligand>
</feature>
<evidence type="ECO:0000313" key="12">
    <source>
        <dbReference type="Proteomes" id="UP000003531"/>
    </source>
</evidence>
<proteinExistence type="inferred from homology"/>
<dbReference type="GO" id="GO:0046872">
    <property type="term" value="F:metal ion binding"/>
    <property type="evidence" value="ECO:0007669"/>
    <property type="project" value="UniProtKB-KW"/>
</dbReference>
<gene>
    <name evidence="11" type="primary">crcB-1</name>
    <name evidence="10" type="synonym">crcB</name>
    <name evidence="10" type="synonym">fluC</name>
    <name evidence="11" type="ORF">HMPREF0545_1005</name>
</gene>
<dbReference type="PANTHER" id="PTHR28259">
    <property type="entry name" value="FLUORIDE EXPORT PROTEIN 1-RELATED"/>
    <property type="match status" value="1"/>
</dbReference>
<comment type="subcellular location">
    <subcellularLocation>
        <location evidence="1 10">Cell membrane</location>
        <topology evidence="1 10">Multi-pass membrane protein</topology>
    </subcellularLocation>
</comment>
<name>C2EH83_9LACO</name>
<feature type="transmembrane region" description="Helical" evidence="10">
    <location>
        <begin position="100"/>
        <end position="122"/>
    </location>
</feature>
<evidence type="ECO:0000256" key="2">
    <source>
        <dbReference type="ARBA" id="ARBA00022475"/>
    </source>
</evidence>
<evidence type="ECO:0000256" key="6">
    <source>
        <dbReference type="ARBA" id="ARBA00023303"/>
    </source>
</evidence>
<feature type="transmembrane region" description="Helical" evidence="10">
    <location>
        <begin position="66"/>
        <end position="88"/>
    </location>
</feature>
<organism evidence="11 12">
    <name type="scientific">Ligilactobacillus salivarius DSM 20555 = ATCC 11741</name>
    <dbReference type="NCBI Taxonomy" id="1423799"/>
    <lineage>
        <taxon>Bacteria</taxon>
        <taxon>Bacillati</taxon>
        <taxon>Bacillota</taxon>
        <taxon>Bacilli</taxon>
        <taxon>Lactobacillales</taxon>
        <taxon>Lactobacillaceae</taxon>
        <taxon>Ligilactobacillus</taxon>
    </lineage>
</organism>
<evidence type="ECO:0000256" key="8">
    <source>
        <dbReference type="ARBA" id="ARBA00035585"/>
    </source>
</evidence>
<keyword evidence="5 10" id="KW-0472">Membrane</keyword>
<reference evidence="11 12" key="1">
    <citation type="submission" date="2009-01" db="EMBL/GenBank/DDBJ databases">
        <authorList>
            <person name="Qin X."/>
            <person name="Bachman B."/>
            <person name="Battles P."/>
            <person name="Bell A."/>
            <person name="Bess C."/>
            <person name="Bickham C."/>
            <person name="Chaboub L."/>
            <person name="Chen D."/>
            <person name="Coyle M."/>
            <person name="Deiros D.R."/>
            <person name="Dinh H."/>
            <person name="Forbes L."/>
            <person name="Fowler G."/>
            <person name="Francisco L."/>
            <person name="Fu Q."/>
            <person name="Gubbala S."/>
            <person name="Hale W."/>
            <person name="Han Y."/>
            <person name="Hemphill L."/>
            <person name="Highlander S.K."/>
            <person name="Hirani K."/>
            <person name="Hogues M."/>
            <person name="Jackson L."/>
            <person name="Jakkamsetti A."/>
            <person name="Javaid M."/>
            <person name="Jiang H."/>
            <person name="Korchina V."/>
            <person name="Kovar C."/>
            <person name="Lara F."/>
            <person name="Lee S."/>
            <person name="Mata R."/>
            <person name="Mathew T."/>
            <person name="Moen C."/>
            <person name="Morales K."/>
            <person name="Munidasa M."/>
            <person name="Nazareth L."/>
            <person name="Ngo R."/>
            <person name="Nguyen L."/>
            <person name="Okwuonu G."/>
            <person name="Ongeri F."/>
            <person name="Patil S."/>
            <person name="Petrosino J."/>
            <person name="Pham C."/>
            <person name="Pham P."/>
            <person name="Pu L.-L."/>
            <person name="Puazo M."/>
            <person name="Raj R."/>
            <person name="Reid J."/>
            <person name="Rouhana J."/>
            <person name="Saada N."/>
            <person name="Shang Y."/>
            <person name="Simmons D."/>
            <person name="Thornton R."/>
            <person name="Warren J."/>
            <person name="Weissenberger G."/>
            <person name="Zhang J."/>
            <person name="Zhang L."/>
            <person name="Zhou C."/>
            <person name="Zhu D."/>
            <person name="Muzny D."/>
            <person name="Worley K."/>
            <person name="Gibbs R."/>
        </authorList>
    </citation>
    <scope>NUCLEOTIDE SEQUENCE [LARGE SCALE GENOMIC DNA]</scope>
    <source>
        <strain evidence="11 12">ATCC 11741</strain>
    </source>
</reference>
<feature type="binding site" evidence="10">
    <location>
        <position position="78"/>
    </location>
    <ligand>
        <name>Na(+)</name>
        <dbReference type="ChEBI" id="CHEBI:29101"/>
        <note>structural</note>
    </ligand>
</feature>
<dbReference type="Pfam" id="PF02537">
    <property type="entry name" value="CRCB"/>
    <property type="match status" value="1"/>
</dbReference>
<keyword evidence="10" id="KW-0813">Transport</keyword>
<keyword evidence="2 10" id="KW-1003">Cell membrane</keyword>
<comment type="function">
    <text evidence="9 10">Fluoride-specific ion channel. Important for reducing fluoride concentration in the cell, thus reducing its toxicity.</text>
</comment>